<feature type="non-terminal residue" evidence="2">
    <location>
        <position position="1"/>
    </location>
</feature>
<gene>
    <name evidence="2" type="ORF">UY82_C0049G0015</name>
</gene>
<feature type="compositionally biased region" description="Basic and acidic residues" evidence="1">
    <location>
        <begin position="1"/>
        <end position="16"/>
    </location>
</feature>
<name>A0A0G1XW64_9BACT</name>
<sequence length="40" mass="4532">RHEQGSETKAGKERQQRSGKGNKRYNYLFHSADNIQPGTG</sequence>
<evidence type="ECO:0000256" key="1">
    <source>
        <dbReference type="SAM" id="MobiDB-lite"/>
    </source>
</evidence>
<accession>A0A0G1XW64</accession>
<dbReference type="EMBL" id="LCRN01000049">
    <property type="protein sequence ID" value="KKW35130.1"/>
    <property type="molecule type" value="Genomic_DNA"/>
</dbReference>
<organism evidence="2 3">
    <name type="scientific">Candidatus Uhrbacteria bacterium GW2011_GWC2_53_7</name>
    <dbReference type="NCBI Taxonomy" id="1618986"/>
    <lineage>
        <taxon>Bacteria</taxon>
        <taxon>Candidatus Uhriibacteriota</taxon>
    </lineage>
</organism>
<feature type="region of interest" description="Disordered" evidence="1">
    <location>
        <begin position="1"/>
        <end position="40"/>
    </location>
</feature>
<dbReference type="AlphaFoldDB" id="A0A0G1XW64"/>
<reference evidence="2 3" key="1">
    <citation type="journal article" date="2015" name="Nature">
        <title>rRNA introns, odd ribosomes, and small enigmatic genomes across a large radiation of phyla.</title>
        <authorList>
            <person name="Brown C.T."/>
            <person name="Hug L.A."/>
            <person name="Thomas B.C."/>
            <person name="Sharon I."/>
            <person name="Castelle C.J."/>
            <person name="Singh A."/>
            <person name="Wilkins M.J."/>
            <person name="Williams K.H."/>
            <person name="Banfield J.F."/>
        </authorList>
    </citation>
    <scope>NUCLEOTIDE SEQUENCE [LARGE SCALE GENOMIC DNA]</scope>
</reference>
<evidence type="ECO:0000313" key="3">
    <source>
        <dbReference type="Proteomes" id="UP000033865"/>
    </source>
</evidence>
<evidence type="ECO:0000313" key="2">
    <source>
        <dbReference type="EMBL" id="KKW35130.1"/>
    </source>
</evidence>
<comment type="caution">
    <text evidence="2">The sequence shown here is derived from an EMBL/GenBank/DDBJ whole genome shotgun (WGS) entry which is preliminary data.</text>
</comment>
<protein>
    <submittedName>
        <fullName evidence="2">Uncharacterized protein</fullName>
    </submittedName>
</protein>
<dbReference type="Proteomes" id="UP000033865">
    <property type="component" value="Unassembled WGS sequence"/>
</dbReference>
<proteinExistence type="predicted"/>